<dbReference type="EMBL" id="NKFA01000061">
    <property type="protein sequence ID" value="OXI29543.1"/>
    <property type="molecule type" value="Genomic_DNA"/>
</dbReference>
<comment type="caution">
    <text evidence="1">The sequence shown here is derived from an EMBL/GenBank/DDBJ whole genome shotgun (WGS) entry which is preliminary data.</text>
</comment>
<reference evidence="3" key="1">
    <citation type="submission" date="2017-06" db="EMBL/GenBank/DDBJ databases">
        <authorList>
            <person name="LiPuma J."/>
            <person name="Spilker T."/>
        </authorList>
    </citation>
    <scope>NUCLEOTIDE SEQUENCE [LARGE SCALE GENOMIC DNA]</scope>
    <source>
        <strain evidence="3">AU17325</strain>
    </source>
</reference>
<dbReference type="EMBL" id="NKFA01000004">
    <property type="protein sequence ID" value="OXI47747.1"/>
    <property type="molecule type" value="Genomic_DNA"/>
</dbReference>
<proteinExistence type="predicted"/>
<reference evidence="1" key="2">
    <citation type="submission" date="2017-06" db="EMBL/GenBank/DDBJ databases">
        <authorList>
            <person name="Kim H.J."/>
            <person name="Triplett B.A."/>
        </authorList>
    </citation>
    <scope>NUCLEOTIDE SEQUENCE [LARGE SCALE GENOMIC DNA]</scope>
    <source>
        <strain evidence="1">AU17325</strain>
    </source>
</reference>
<evidence type="ECO:0000313" key="3">
    <source>
        <dbReference type="Proteomes" id="UP000214600"/>
    </source>
</evidence>
<evidence type="ECO:0000313" key="2">
    <source>
        <dbReference type="EMBL" id="OXI47747.1"/>
    </source>
</evidence>
<dbReference type="AlphaFoldDB" id="A0A228HH00"/>
<dbReference type="Proteomes" id="UP000214600">
    <property type="component" value="Unassembled WGS sequence"/>
</dbReference>
<protein>
    <submittedName>
        <fullName evidence="1">Uncharacterized protein</fullName>
    </submittedName>
</protein>
<accession>A0A228HH00</accession>
<gene>
    <name evidence="2" type="ORF">CFB84_11100</name>
    <name evidence="1" type="ORF">CFB84_43955</name>
</gene>
<sequence length="206" mass="22915">MSGKLEKAVGDGLAKLQDASFCVIECKGELVGHEWAREALEETNEAGKVENKNGKGRKKMYTLLKPTTRELGKKCHYLVGYARTKKALSCMPYWDFVIFGPHSDVIDFRGKINGLTALSGVKLEEMVDYLAALIEAGGESVEETELRFIADKGDGHYQSWKTTVKNIETAFEPIFVIRRAAAKSAADIETQQRQSENNGLKIRRGI</sequence>
<organism evidence="1 3">
    <name type="scientific">Burkholderia aenigmatica</name>
    <dbReference type="NCBI Taxonomy" id="2015348"/>
    <lineage>
        <taxon>Bacteria</taxon>
        <taxon>Pseudomonadati</taxon>
        <taxon>Pseudomonadota</taxon>
        <taxon>Betaproteobacteria</taxon>
        <taxon>Burkholderiales</taxon>
        <taxon>Burkholderiaceae</taxon>
        <taxon>Burkholderia</taxon>
        <taxon>Burkholderia cepacia complex</taxon>
    </lineage>
</organism>
<name>A0A228HH00_9BURK</name>
<reference evidence="1 3" key="3">
    <citation type="submission" date="2017-08" db="EMBL/GenBank/DDBJ databases">
        <title>WGS of novel Burkholderia cepaca complex species.</title>
        <authorList>
            <person name="Lipuma J."/>
            <person name="Spilker T."/>
        </authorList>
    </citation>
    <scope>NUCLEOTIDE SEQUENCE [LARGE SCALE GENOMIC DNA]</scope>
    <source>
        <strain evidence="1 3">AU17325</strain>
    </source>
</reference>
<evidence type="ECO:0000313" key="1">
    <source>
        <dbReference type="EMBL" id="OXI29543.1"/>
    </source>
</evidence>